<dbReference type="InterPro" id="IPR023214">
    <property type="entry name" value="HAD_sf"/>
</dbReference>
<reference evidence="1" key="1">
    <citation type="submission" date="2019-08" db="EMBL/GenBank/DDBJ databases">
        <authorList>
            <person name="Kucharzyk K."/>
            <person name="Murdoch R.W."/>
            <person name="Higgins S."/>
            <person name="Loffler F."/>
        </authorList>
    </citation>
    <scope>NUCLEOTIDE SEQUENCE</scope>
</reference>
<sequence>MIMNRRVILFDIDKTLLNPYLILKDLGNEIKNKFHKNVDILEVHAEYVKKLESSTDFDAKDFLIFLSKKTEISFDKLNKYFYNSKLWESYVYEGTKELLDKIKFDFDLGIFSEGFDVSQNEKLEMSKLDIFFKKDLLFISRRKLNNDFLKTLPKKAIVVDDKKEVMETLKQLRPDLELIWINRTNDEKMENVKIIKSLKELENFI</sequence>
<dbReference type="AlphaFoldDB" id="A0A645DPU1"/>
<evidence type="ECO:0008006" key="2">
    <source>
        <dbReference type="Google" id="ProtNLM"/>
    </source>
</evidence>
<accession>A0A645DPU1</accession>
<dbReference type="SUPFAM" id="SSF56784">
    <property type="entry name" value="HAD-like"/>
    <property type="match status" value="1"/>
</dbReference>
<evidence type="ECO:0000313" key="1">
    <source>
        <dbReference type="EMBL" id="MPM91500.1"/>
    </source>
</evidence>
<name>A0A645DPU1_9ZZZZ</name>
<dbReference type="EMBL" id="VSSQ01038544">
    <property type="protein sequence ID" value="MPM91500.1"/>
    <property type="molecule type" value="Genomic_DNA"/>
</dbReference>
<dbReference type="Gene3D" id="3.40.50.1000">
    <property type="entry name" value="HAD superfamily/HAD-like"/>
    <property type="match status" value="1"/>
</dbReference>
<gene>
    <name evidence="1" type="ORF">SDC9_138631</name>
</gene>
<organism evidence="1">
    <name type="scientific">bioreactor metagenome</name>
    <dbReference type="NCBI Taxonomy" id="1076179"/>
    <lineage>
        <taxon>unclassified sequences</taxon>
        <taxon>metagenomes</taxon>
        <taxon>ecological metagenomes</taxon>
    </lineage>
</organism>
<comment type="caution">
    <text evidence="1">The sequence shown here is derived from an EMBL/GenBank/DDBJ whole genome shotgun (WGS) entry which is preliminary data.</text>
</comment>
<dbReference type="InterPro" id="IPR036412">
    <property type="entry name" value="HAD-like_sf"/>
</dbReference>
<protein>
    <recommendedName>
        <fullName evidence="2">FCP1 homology domain-containing protein</fullName>
    </recommendedName>
</protein>
<proteinExistence type="predicted"/>